<accession>A0ABS2ZSI0</accession>
<reference evidence="10 11" key="1">
    <citation type="submission" date="2021-01" db="EMBL/GenBank/DDBJ databases">
        <title>Genome Sequencing of Type Strains.</title>
        <authorList>
            <person name="Lemaire J.F."/>
            <person name="Inderbitzin P."/>
            <person name="Collins S.B."/>
            <person name="Wespe N."/>
            <person name="Knight-Connoni V."/>
        </authorList>
    </citation>
    <scope>NUCLEOTIDE SEQUENCE [LARGE SCALE GENOMIC DNA]</scope>
    <source>
        <strain evidence="10 11">DSM 23009</strain>
    </source>
</reference>
<feature type="transmembrane region" description="Helical" evidence="8">
    <location>
        <begin position="122"/>
        <end position="141"/>
    </location>
</feature>
<comment type="similarity">
    <text evidence="8">Belongs to the binding-protein-dependent transport system permease family.</text>
</comment>
<keyword evidence="7 8" id="KW-0472">Membrane</keyword>
<evidence type="ECO:0000313" key="10">
    <source>
        <dbReference type="EMBL" id="MBN3555825.1"/>
    </source>
</evidence>
<comment type="subcellular location">
    <subcellularLocation>
        <location evidence="1">Cell inner membrane</location>
        <topology evidence="1">Multi-pass membrane protein</topology>
    </subcellularLocation>
    <subcellularLocation>
        <location evidence="8">Cell membrane</location>
        <topology evidence="8">Multi-pass membrane protein</topology>
    </subcellularLocation>
</comment>
<feature type="transmembrane region" description="Helical" evidence="8">
    <location>
        <begin position="62"/>
        <end position="85"/>
    </location>
</feature>
<dbReference type="SUPFAM" id="SSF161098">
    <property type="entry name" value="MetI-like"/>
    <property type="match status" value="1"/>
</dbReference>
<proteinExistence type="inferred from homology"/>
<keyword evidence="6 8" id="KW-1133">Transmembrane helix</keyword>
<dbReference type="RefSeq" id="WP_205727296.1">
    <property type="nucleotide sequence ID" value="NZ_JAFHKR010000039.1"/>
</dbReference>
<gene>
    <name evidence="10" type="ORF">JYA63_16220</name>
</gene>
<dbReference type="CDD" id="cd06261">
    <property type="entry name" value="TM_PBP2"/>
    <property type="match status" value="1"/>
</dbReference>
<dbReference type="InterPro" id="IPR035906">
    <property type="entry name" value="MetI-like_sf"/>
</dbReference>
<name>A0ABS2ZSI0_9BACL</name>
<dbReference type="PANTHER" id="PTHR43357:SF4">
    <property type="entry name" value="INNER MEMBRANE ABC TRANSPORTER PERMEASE PROTEIN YDCV"/>
    <property type="match status" value="1"/>
</dbReference>
<evidence type="ECO:0000259" key="9">
    <source>
        <dbReference type="PROSITE" id="PS50928"/>
    </source>
</evidence>
<keyword evidence="4" id="KW-0997">Cell inner membrane</keyword>
<feature type="transmembrane region" description="Helical" evidence="8">
    <location>
        <begin position="225"/>
        <end position="248"/>
    </location>
</feature>
<protein>
    <submittedName>
        <fullName evidence="10">ABC transporter permease</fullName>
    </submittedName>
</protein>
<feature type="transmembrane region" description="Helical" evidence="8">
    <location>
        <begin position="7"/>
        <end position="27"/>
    </location>
</feature>
<evidence type="ECO:0000256" key="5">
    <source>
        <dbReference type="ARBA" id="ARBA00022692"/>
    </source>
</evidence>
<feature type="transmembrane region" description="Helical" evidence="8">
    <location>
        <begin position="97"/>
        <end position="116"/>
    </location>
</feature>
<keyword evidence="5 8" id="KW-0812">Transmembrane</keyword>
<dbReference type="EMBL" id="JAFHKR010000039">
    <property type="protein sequence ID" value="MBN3555825.1"/>
    <property type="molecule type" value="Genomic_DNA"/>
</dbReference>
<evidence type="ECO:0000256" key="4">
    <source>
        <dbReference type="ARBA" id="ARBA00022519"/>
    </source>
</evidence>
<dbReference type="PANTHER" id="PTHR43357">
    <property type="entry name" value="INNER MEMBRANE ABC TRANSPORTER PERMEASE PROTEIN YDCV"/>
    <property type="match status" value="1"/>
</dbReference>
<evidence type="ECO:0000256" key="3">
    <source>
        <dbReference type="ARBA" id="ARBA00022475"/>
    </source>
</evidence>
<dbReference type="Gene3D" id="1.10.3720.10">
    <property type="entry name" value="MetI-like"/>
    <property type="match status" value="1"/>
</dbReference>
<feature type="transmembrane region" description="Helical" evidence="8">
    <location>
        <begin position="183"/>
        <end position="205"/>
    </location>
</feature>
<dbReference type="PROSITE" id="PS50928">
    <property type="entry name" value="ABC_TM1"/>
    <property type="match status" value="1"/>
</dbReference>
<keyword evidence="11" id="KW-1185">Reference proteome</keyword>
<evidence type="ECO:0000256" key="1">
    <source>
        <dbReference type="ARBA" id="ARBA00004429"/>
    </source>
</evidence>
<dbReference type="InterPro" id="IPR000515">
    <property type="entry name" value="MetI-like"/>
</dbReference>
<sequence>MRTHKIIVTITFLYLFIPLLATFLYSLSTTWNKTILPEGLTLKWFVDLYNDPRFIDALWRTIQLTGGTMIVSILIMVPAIFAITVYAPKYEKWLQTIVLFPYAMPGVVAAVGLLSIYSKSGIPMVIVLAGSYFVLILPFMYQGVRNSLRTVNAKTLVEAAELLGASRSTAFWKVIVPNITPGIMVSSLLSFSVLFGEFVLANILVGGSFETIQIYLYRRLRESGHLSSAIVVSYFLLLLVLSWIMVRFSRRGTLKLKKKEPIV</sequence>
<evidence type="ECO:0000256" key="2">
    <source>
        <dbReference type="ARBA" id="ARBA00022448"/>
    </source>
</evidence>
<keyword evidence="2 8" id="KW-0813">Transport</keyword>
<evidence type="ECO:0000256" key="6">
    <source>
        <dbReference type="ARBA" id="ARBA00022989"/>
    </source>
</evidence>
<feature type="domain" description="ABC transmembrane type-1" evidence="9">
    <location>
        <begin position="58"/>
        <end position="245"/>
    </location>
</feature>
<comment type="caution">
    <text evidence="10">The sequence shown here is derived from an EMBL/GenBank/DDBJ whole genome shotgun (WGS) entry which is preliminary data.</text>
</comment>
<evidence type="ECO:0000313" key="11">
    <source>
        <dbReference type="Proteomes" id="UP001296923"/>
    </source>
</evidence>
<dbReference type="Pfam" id="PF00528">
    <property type="entry name" value="BPD_transp_1"/>
    <property type="match status" value="1"/>
</dbReference>
<organism evidence="10 11">
    <name type="scientific">Fictibacillus nanhaiensis</name>
    <dbReference type="NCBI Taxonomy" id="742169"/>
    <lineage>
        <taxon>Bacteria</taxon>
        <taxon>Bacillati</taxon>
        <taxon>Bacillota</taxon>
        <taxon>Bacilli</taxon>
        <taxon>Bacillales</taxon>
        <taxon>Fictibacillaceae</taxon>
        <taxon>Fictibacillus</taxon>
    </lineage>
</organism>
<evidence type="ECO:0000256" key="7">
    <source>
        <dbReference type="ARBA" id="ARBA00023136"/>
    </source>
</evidence>
<evidence type="ECO:0000256" key="8">
    <source>
        <dbReference type="RuleBase" id="RU363032"/>
    </source>
</evidence>
<dbReference type="Proteomes" id="UP001296923">
    <property type="component" value="Unassembled WGS sequence"/>
</dbReference>
<keyword evidence="3" id="KW-1003">Cell membrane</keyword>